<proteinExistence type="predicted"/>
<organism evidence="2">
    <name type="scientific">Kwoniella dejecticola CBS 10117</name>
    <dbReference type="NCBI Taxonomy" id="1296121"/>
    <lineage>
        <taxon>Eukaryota</taxon>
        <taxon>Fungi</taxon>
        <taxon>Dikarya</taxon>
        <taxon>Basidiomycota</taxon>
        <taxon>Agaricomycotina</taxon>
        <taxon>Tremellomycetes</taxon>
        <taxon>Tremellales</taxon>
        <taxon>Cryptococcaceae</taxon>
        <taxon>Kwoniella</taxon>
    </lineage>
</organism>
<feature type="compositionally biased region" description="Basic and acidic residues" evidence="1">
    <location>
        <begin position="771"/>
        <end position="791"/>
    </location>
</feature>
<accession>A0A1A6A6N6</accession>
<feature type="compositionally biased region" description="Polar residues" evidence="1">
    <location>
        <begin position="437"/>
        <end position="455"/>
    </location>
</feature>
<protein>
    <submittedName>
        <fullName evidence="2">Uncharacterized protein</fullName>
    </submittedName>
</protein>
<feature type="region of interest" description="Disordered" evidence="1">
    <location>
        <begin position="812"/>
        <end position="838"/>
    </location>
</feature>
<reference evidence="2" key="1">
    <citation type="submission" date="2013-07" db="EMBL/GenBank/DDBJ databases">
        <title>The Genome Sequence of Cryptococcus dejecticola CBS10117.</title>
        <authorList>
            <consortium name="The Broad Institute Genome Sequencing Platform"/>
            <person name="Cuomo C."/>
            <person name="Litvintseva A."/>
            <person name="Chen Y."/>
            <person name="Heitman J."/>
            <person name="Sun S."/>
            <person name="Springer D."/>
            <person name="Dromer F."/>
            <person name="Young S.K."/>
            <person name="Zeng Q."/>
            <person name="Gargeya S."/>
            <person name="Fitzgerald M."/>
            <person name="Abouelleil A."/>
            <person name="Alvarado L."/>
            <person name="Berlin A.M."/>
            <person name="Chapman S.B."/>
            <person name="Dewar J."/>
            <person name="Goldberg J."/>
            <person name="Griggs A."/>
            <person name="Gujja S."/>
            <person name="Hansen M."/>
            <person name="Howarth C."/>
            <person name="Imamovic A."/>
            <person name="Larimer J."/>
            <person name="McCowan C."/>
            <person name="Murphy C."/>
            <person name="Pearson M."/>
            <person name="Priest M."/>
            <person name="Roberts A."/>
            <person name="Saif S."/>
            <person name="Shea T."/>
            <person name="Sykes S."/>
            <person name="Wortman J."/>
            <person name="Nusbaum C."/>
            <person name="Birren B."/>
        </authorList>
    </citation>
    <scope>NUCLEOTIDE SEQUENCE [LARGE SCALE GENOMIC DNA]</scope>
    <source>
        <strain evidence="2">CBS 10117</strain>
    </source>
</reference>
<dbReference type="VEuPathDB" id="FungiDB:I303_03430"/>
<feature type="compositionally biased region" description="Polar residues" evidence="1">
    <location>
        <begin position="829"/>
        <end position="838"/>
    </location>
</feature>
<dbReference type="OrthoDB" id="2450055at2759"/>
<feature type="compositionally biased region" description="Low complexity" evidence="1">
    <location>
        <begin position="745"/>
        <end position="755"/>
    </location>
</feature>
<gene>
    <name evidence="2" type="ORF">I303_03430</name>
</gene>
<feature type="region of interest" description="Disordered" evidence="1">
    <location>
        <begin position="428"/>
        <end position="629"/>
    </location>
</feature>
<feature type="compositionally biased region" description="Polar residues" evidence="1">
    <location>
        <begin position="1"/>
        <end position="14"/>
    </location>
</feature>
<feature type="region of interest" description="Disordered" evidence="1">
    <location>
        <begin position="712"/>
        <end position="791"/>
    </location>
</feature>
<dbReference type="EMBL" id="KI894030">
    <property type="protein sequence ID" value="OBR85719.1"/>
    <property type="molecule type" value="Genomic_DNA"/>
</dbReference>
<feature type="region of interest" description="Disordered" evidence="1">
    <location>
        <begin position="1"/>
        <end position="61"/>
    </location>
</feature>
<feature type="region of interest" description="Disordered" evidence="1">
    <location>
        <begin position="636"/>
        <end position="655"/>
    </location>
</feature>
<feature type="compositionally biased region" description="Basic and acidic residues" evidence="1">
    <location>
        <begin position="527"/>
        <end position="573"/>
    </location>
</feature>
<sequence>MFTLKTLSPSRTSLSIPPISPGRSTSIPSPSSSTGKSPSASGEYFPRVSPSSASASASTRTRLTKRISKDEAFKNVKLLEDVLAAWNEYRICISNLGKSSRKLAGSLKDLAAGSGPGSDKVDVASQTIRPTASMLDGISDLTLKLARKVDKEYDEVNGDASKYFTLLAVSPVGQYKLIVTVRIKWKGHTVLKYARCPSTQKESRTHEAYLGAIGKKHDKAEKAYRKASKALSETSNAHAGLLALKNTLGDDINRANEDHQLLLGSKQSTIVLKIASSSGVLAANIFAYFSDGLRKTGQSYPDVEYFRTLADIKWQNALPPSLEHEIAEEKIRDQLRGMKAQVALGELEVIGQSTWNELQKVPSQNSISDQLNDAKIQGDMTPISPPSSGLQQGIISGSHQDSKSTLSVPVDADIKSKITSDVIRANAGLRSDIPPSSGATVTLTPTANKPSTQVKSGLDTARNVNSPPVPHHSRPSTSSQSHSSRPSASMTSSASTKLGIAGGEQTISTSPRTVSASYHSSIGPNQHDIEDARPQHQHQHQHEHQHEPHSHHQIQADKPRHGEEINPGFDRESAPMSRSMAQNVFTPLSENHSPPSPAGTLQQSIRPRPGPIPIQQRTGHGHQHQRRSVSNIVSEFQSRLPESHQRNYPQLPSRSFVGEDRDYYQYPRPLDRDQSVREKAFRAHQDHRAFMKGCELCEIDYERINRDRVHDYDQDRRDVPREQPRNVRRVTMPPMYTSFDGSLPASTSTSTSTAASRERDERSGSNGTTRLDQHEYRTQGDHDSPHDDHARRMTSYEYDDLFIRPTEQRYGYDPATQVISPKPRRPIDMQTNLERYHH</sequence>
<feature type="compositionally biased region" description="Polar residues" evidence="1">
    <location>
        <begin position="505"/>
        <end position="524"/>
    </location>
</feature>
<evidence type="ECO:0000256" key="1">
    <source>
        <dbReference type="SAM" id="MobiDB-lite"/>
    </source>
</evidence>
<feature type="compositionally biased region" description="Polar residues" evidence="1">
    <location>
        <begin position="579"/>
        <end position="593"/>
    </location>
</feature>
<feature type="compositionally biased region" description="Low complexity" evidence="1">
    <location>
        <begin position="49"/>
        <end position="58"/>
    </location>
</feature>
<dbReference type="AlphaFoldDB" id="A0A1A6A6N6"/>
<feature type="compositionally biased region" description="Basic and acidic residues" evidence="1">
    <location>
        <begin position="712"/>
        <end position="725"/>
    </location>
</feature>
<name>A0A1A6A6N6_9TREE</name>
<feature type="compositionally biased region" description="Low complexity" evidence="1">
    <location>
        <begin position="602"/>
        <end position="618"/>
    </location>
</feature>
<feature type="compositionally biased region" description="Low complexity" evidence="1">
    <location>
        <begin position="15"/>
        <end position="42"/>
    </location>
</feature>
<feature type="region of interest" description="Disordered" evidence="1">
    <location>
        <begin position="376"/>
        <end position="408"/>
    </location>
</feature>
<dbReference type="STRING" id="1296121.A0A1A6A6N6"/>
<feature type="compositionally biased region" description="Low complexity" evidence="1">
    <location>
        <begin position="475"/>
        <end position="495"/>
    </location>
</feature>
<feature type="compositionally biased region" description="Low complexity" evidence="1">
    <location>
        <begin position="387"/>
        <end position="398"/>
    </location>
</feature>
<evidence type="ECO:0000313" key="2">
    <source>
        <dbReference type="EMBL" id="OBR85719.1"/>
    </source>
</evidence>